<gene>
    <name evidence="1" type="ORF">FRY97_12575</name>
</gene>
<name>A0A5C6RLJ5_9BACT</name>
<sequence length="111" mass="12310">CTASDELNVFVDRRGNVFLPNVFSPNGDGANDVFFVNASPRVLQVDALQVFSRWGEPVFEAFNFPPNDPQFGWDGTYRGQPLNSAVFIVQVTVSYIDGAAETFSQEVILMK</sequence>
<feature type="non-terminal residue" evidence="1">
    <location>
        <position position="1"/>
    </location>
</feature>
<dbReference type="EMBL" id="VOOR01000024">
    <property type="protein sequence ID" value="TXB62789.1"/>
    <property type="molecule type" value="Genomic_DNA"/>
</dbReference>
<protein>
    <submittedName>
        <fullName evidence="1">Gliding motility-associated C-terminal domain-containing protein</fullName>
    </submittedName>
</protein>
<dbReference type="Pfam" id="PF13585">
    <property type="entry name" value="CHU_C"/>
    <property type="match status" value="1"/>
</dbReference>
<evidence type="ECO:0000313" key="1">
    <source>
        <dbReference type="EMBL" id="TXB62789.1"/>
    </source>
</evidence>
<keyword evidence="2" id="KW-1185">Reference proteome</keyword>
<proteinExistence type="predicted"/>
<dbReference type="RefSeq" id="WP_147167891.1">
    <property type="nucleotide sequence ID" value="NZ_VOOR01000024.1"/>
</dbReference>
<reference evidence="1 2" key="1">
    <citation type="submission" date="2019-08" db="EMBL/GenBank/DDBJ databases">
        <title>Genome of Phaeodactylibacter luteus.</title>
        <authorList>
            <person name="Bowman J.P."/>
        </authorList>
    </citation>
    <scope>NUCLEOTIDE SEQUENCE [LARGE SCALE GENOMIC DNA]</scope>
    <source>
        <strain evidence="1 2">KCTC 42180</strain>
    </source>
</reference>
<dbReference type="Proteomes" id="UP000321580">
    <property type="component" value="Unassembled WGS sequence"/>
</dbReference>
<dbReference type="OrthoDB" id="1123245at2"/>
<evidence type="ECO:0000313" key="2">
    <source>
        <dbReference type="Proteomes" id="UP000321580"/>
    </source>
</evidence>
<dbReference type="AlphaFoldDB" id="A0A5C6RLJ5"/>
<dbReference type="NCBIfam" id="TIGR04131">
    <property type="entry name" value="Bac_Flav_CTERM"/>
    <property type="match status" value="1"/>
</dbReference>
<comment type="caution">
    <text evidence="1">The sequence shown here is derived from an EMBL/GenBank/DDBJ whole genome shotgun (WGS) entry which is preliminary data.</text>
</comment>
<accession>A0A5C6RLJ5</accession>
<dbReference type="InterPro" id="IPR026341">
    <property type="entry name" value="T9SS_type_B"/>
</dbReference>
<organism evidence="1 2">
    <name type="scientific">Phaeodactylibacter luteus</name>
    <dbReference type="NCBI Taxonomy" id="1564516"/>
    <lineage>
        <taxon>Bacteria</taxon>
        <taxon>Pseudomonadati</taxon>
        <taxon>Bacteroidota</taxon>
        <taxon>Saprospiria</taxon>
        <taxon>Saprospirales</taxon>
        <taxon>Haliscomenobacteraceae</taxon>
        <taxon>Phaeodactylibacter</taxon>
    </lineage>
</organism>